<proteinExistence type="predicted"/>
<dbReference type="AlphaFoldDB" id="A0A9Q1G731"/>
<gene>
    <name evidence="2" type="ORF">SKAU_G00072790</name>
</gene>
<evidence type="ECO:0000256" key="1">
    <source>
        <dbReference type="SAM" id="MobiDB-lite"/>
    </source>
</evidence>
<name>A0A9Q1G731_SYNKA</name>
<dbReference type="Proteomes" id="UP001152622">
    <property type="component" value="Chromosome 2"/>
</dbReference>
<feature type="region of interest" description="Disordered" evidence="1">
    <location>
        <begin position="1"/>
        <end position="92"/>
    </location>
</feature>
<evidence type="ECO:0000313" key="3">
    <source>
        <dbReference type="Proteomes" id="UP001152622"/>
    </source>
</evidence>
<dbReference type="EMBL" id="JAINUF010000002">
    <property type="protein sequence ID" value="KAJ8376699.1"/>
    <property type="molecule type" value="Genomic_DNA"/>
</dbReference>
<organism evidence="2 3">
    <name type="scientific">Synaphobranchus kaupii</name>
    <name type="common">Kaup's arrowtooth eel</name>
    <dbReference type="NCBI Taxonomy" id="118154"/>
    <lineage>
        <taxon>Eukaryota</taxon>
        <taxon>Metazoa</taxon>
        <taxon>Chordata</taxon>
        <taxon>Craniata</taxon>
        <taxon>Vertebrata</taxon>
        <taxon>Euteleostomi</taxon>
        <taxon>Actinopterygii</taxon>
        <taxon>Neopterygii</taxon>
        <taxon>Teleostei</taxon>
        <taxon>Anguilliformes</taxon>
        <taxon>Synaphobranchidae</taxon>
        <taxon>Synaphobranchus</taxon>
    </lineage>
</organism>
<reference evidence="2" key="1">
    <citation type="journal article" date="2023" name="Science">
        <title>Genome structures resolve the early diversification of teleost fishes.</title>
        <authorList>
            <person name="Parey E."/>
            <person name="Louis A."/>
            <person name="Montfort J."/>
            <person name="Bouchez O."/>
            <person name="Roques C."/>
            <person name="Iampietro C."/>
            <person name="Lluch J."/>
            <person name="Castinel A."/>
            <person name="Donnadieu C."/>
            <person name="Desvignes T."/>
            <person name="Floi Bucao C."/>
            <person name="Jouanno E."/>
            <person name="Wen M."/>
            <person name="Mejri S."/>
            <person name="Dirks R."/>
            <person name="Jansen H."/>
            <person name="Henkel C."/>
            <person name="Chen W.J."/>
            <person name="Zahm M."/>
            <person name="Cabau C."/>
            <person name="Klopp C."/>
            <person name="Thompson A.W."/>
            <person name="Robinson-Rechavi M."/>
            <person name="Braasch I."/>
            <person name="Lecointre G."/>
            <person name="Bobe J."/>
            <person name="Postlethwait J.H."/>
            <person name="Berthelot C."/>
            <person name="Roest Crollius H."/>
            <person name="Guiguen Y."/>
        </authorList>
    </citation>
    <scope>NUCLEOTIDE SEQUENCE</scope>
    <source>
        <strain evidence="2">WJC10195</strain>
    </source>
</reference>
<sequence>MAEASPGQAVPALDQRQDKDALEGGHMGRVQSEGRTRGSDPPAAVPAHRLASVHRRERKNRLTEVSHWQIPKGANPDFDLGLTGPALEQGYP</sequence>
<comment type="caution">
    <text evidence="2">The sequence shown here is derived from an EMBL/GenBank/DDBJ whole genome shotgun (WGS) entry which is preliminary data.</text>
</comment>
<protein>
    <submittedName>
        <fullName evidence="2">Uncharacterized protein</fullName>
    </submittedName>
</protein>
<keyword evidence="3" id="KW-1185">Reference proteome</keyword>
<accession>A0A9Q1G731</accession>
<evidence type="ECO:0000313" key="2">
    <source>
        <dbReference type="EMBL" id="KAJ8376699.1"/>
    </source>
</evidence>